<evidence type="ECO:0000256" key="3">
    <source>
        <dbReference type="ARBA" id="ARBA00023163"/>
    </source>
</evidence>
<dbReference type="InterPro" id="IPR011711">
    <property type="entry name" value="GntR_C"/>
</dbReference>
<sequence>MARRGNSDTISTQVRNQLRKDILAGTWLPGEKLLLSELSKRYITSSTVVREALTRLSGDDLVQLKPNRGFFVPQLSLSELRDFNELRCVTEGLGIRLAVERGDLTWESELIAAHHLLERTQHYRTDEPTKLDDAWVLAHAAFHRKLLEACQVQVLIDLSSRLADSTSLYRRWGGVAPATTPRDVETEHREILNAVTARDAELAAELLRQHYTRTTEVIVESGLVTSVPALQD</sequence>
<protein>
    <submittedName>
        <fullName evidence="5">DNA-binding GntR family transcriptional regulator</fullName>
    </submittedName>
</protein>
<dbReference type="InterPro" id="IPR008920">
    <property type="entry name" value="TF_FadR/GntR_C"/>
</dbReference>
<proteinExistence type="predicted"/>
<dbReference type="PROSITE" id="PS50949">
    <property type="entry name" value="HTH_GNTR"/>
    <property type="match status" value="1"/>
</dbReference>
<dbReference type="InterPro" id="IPR000524">
    <property type="entry name" value="Tscrpt_reg_HTH_GntR"/>
</dbReference>
<reference evidence="5" key="1">
    <citation type="submission" date="2021-02" db="EMBL/GenBank/DDBJ databases">
        <title>Sequencing the genomes of 1000 actinobacteria strains.</title>
        <authorList>
            <person name="Klenk H.-P."/>
        </authorList>
    </citation>
    <scope>NUCLEOTIDE SEQUENCE</scope>
    <source>
        <strain evidence="5">DSM 22850</strain>
    </source>
</reference>
<comment type="caution">
    <text evidence="5">The sequence shown here is derived from an EMBL/GenBank/DDBJ whole genome shotgun (WGS) entry which is preliminary data.</text>
</comment>
<organism evidence="5 6">
    <name type="scientific">Leucobacter exalbidus</name>
    <dbReference type="NCBI Taxonomy" id="662960"/>
    <lineage>
        <taxon>Bacteria</taxon>
        <taxon>Bacillati</taxon>
        <taxon>Actinomycetota</taxon>
        <taxon>Actinomycetes</taxon>
        <taxon>Micrococcales</taxon>
        <taxon>Microbacteriaceae</taxon>
        <taxon>Leucobacter</taxon>
    </lineage>
</organism>
<dbReference type="SUPFAM" id="SSF46785">
    <property type="entry name" value="Winged helix' DNA-binding domain"/>
    <property type="match status" value="1"/>
</dbReference>
<dbReference type="Pfam" id="PF00392">
    <property type="entry name" value="GntR"/>
    <property type="match status" value="1"/>
</dbReference>
<dbReference type="AlphaFoldDB" id="A0A940T0Y8"/>
<evidence type="ECO:0000256" key="2">
    <source>
        <dbReference type="ARBA" id="ARBA00023125"/>
    </source>
</evidence>
<dbReference type="EMBL" id="JAFIDA010000001">
    <property type="protein sequence ID" value="MBP1326340.1"/>
    <property type="molecule type" value="Genomic_DNA"/>
</dbReference>
<dbReference type="Gene3D" id="1.20.120.530">
    <property type="entry name" value="GntR ligand-binding domain-like"/>
    <property type="match status" value="1"/>
</dbReference>
<feature type="domain" description="HTH gntR-type" evidence="4">
    <location>
        <begin position="8"/>
        <end position="75"/>
    </location>
</feature>
<accession>A0A940T0Y8</accession>
<keyword evidence="1" id="KW-0805">Transcription regulation</keyword>
<dbReference type="SUPFAM" id="SSF48008">
    <property type="entry name" value="GntR ligand-binding domain-like"/>
    <property type="match status" value="1"/>
</dbReference>
<evidence type="ECO:0000313" key="5">
    <source>
        <dbReference type="EMBL" id="MBP1326340.1"/>
    </source>
</evidence>
<name>A0A940T0Y8_9MICO</name>
<dbReference type="InterPro" id="IPR036390">
    <property type="entry name" value="WH_DNA-bd_sf"/>
</dbReference>
<dbReference type="CDD" id="cd07377">
    <property type="entry name" value="WHTH_GntR"/>
    <property type="match status" value="1"/>
</dbReference>
<dbReference type="Proteomes" id="UP000675163">
    <property type="component" value="Unassembled WGS sequence"/>
</dbReference>
<gene>
    <name evidence="5" type="ORF">JOF28_001572</name>
</gene>
<dbReference type="PANTHER" id="PTHR43537">
    <property type="entry name" value="TRANSCRIPTIONAL REGULATOR, GNTR FAMILY"/>
    <property type="match status" value="1"/>
</dbReference>
<keyword evidence="6" id="KW-1185">Reference proteome</keyword>
<dbReference type="PANTHER" id="PTHR43537:SF20">
    <property type="entry name" value="HTH-TYPE TRANSCRIPTIONAL REPRESSOR GLAR"/>
    <property type="match status" value="1"/>
</dbReference>
<dbReference type="SMART" id="SM00895">
    <property type="entry name" value="FCD"/>
    <property type="match status" value="1"/>
</dbReference>
<dbReference type="RefSeq" id="WP_209705268.1">
    <property type="nucleotide sequence ID" value="NZ_JAFIDA010000001.1"/>
</dbReference>
<dbReference type="GO" id="GO:0003677">
    <property type="term" value="F:DNA binding"/>
    <property type="evidence" value="ECO:0007669"/>
    <property type="project" value="UniProtKB-KW"/>
</dbReference>
<dbReference type="Gene3D" id="1.10.10.10">
    <property type="entry name" value="Winged helix-like DNA-binding domain superfamily/Winged helix DNA-binding domain"/>
    <property type="match status" value="1"/>
</dbReference>
<evidence type="ECO:0000259" key="4">
    <source>
        <dbReference type="PROSITE" id="PS50949"/>
    </source>
</evidence>
<dbReference type="Pfam" id="PF07729">
    <property type="entry name" value="FCD"/>
    <property type="match status" value="1"/>
</dbReference>
<evidence type="ECO:0000313" key="6">
    <source>
        <dbReference type="Proteomes" id="UP000675163"/>
    </source>
</evidence>
<dbReference type="InterPro" id="IPR036388">
    <property type="entry name" value="WH-like_DNA-bd_sf"/>
</dbReference>
<keyword evidence="2 5" id="KW-0238">DNA-binding</keyword>
<keyword evidence="3" id="KW-0804">Transcription</keyword>
<dbReference type="SMART" id="SM00345">
    <property type="entry name" value="HTH_GNTR"/>
    <property type="match status" value="1"/>
</dbReference>
<evidence type="ECO:0000256" key="1">
    <source>
        <dbReference type="ARBA" id="ARBA00023015"/>
    </source>
</evidence>
<dbReference type="GO" id="GO:0003700">
    <property type="term" value="F:DNA-binding transcription factor activity"/>
    <property type="evidence" value="ECO:0007669"/>
    <property type="project" value="InterPro"/>
</dbReference>